<feature type="domain" description="Response regulatory" evidence="8">
    <location>
        <begin position="3"/>
        <end position="116"/>
    </location>
</feature>
<dbReference type="EMBL" id="JADCKC010000002">
    <property type="protein sequence ID" value="MBE5037825.1"/>
    <property type="molecule type" value="Genomic_DNA"/>
</dbReference>
<evidence type="ECO:0000256" key="7">
    <source>
        <dbReference type="PROSITE-ProRule" id="PRU01091"/>
    </source>
</evidence>
<dbReference type="PANTHER" id="PTHR48111:SF73">
    <property type="entry name" value="ALKALINE PHOSPHATASE SYNTHESIS TRANSCRIPTIONAL REGULATORY PROTEIN PHOP"/>
    <property type="match status" value="1"/>
</dbReference>
<evidence type="ECO:0000256" key="3">
    <source>
        <dbReference type="ARBA" id="ARBA00023125"/>
    </source>
</evidence>
<keyword evidence="4" id="KW-0804">Transcription</keyword>
<dbReference type="SUPFAM" id="SSF46894">
    <property type="entry name" value="C-terminal effector domain of the bipartite response regulators"/>
    <property type="match status" value="1"/>
</dbReference>
<evidence type="ECO:0000259" key="9">
    <source>
        <dbReference type="PROSITE" id="PS51755"/>
    </source>
</evidence>
<evidence type="ECO:0000256" key="5">
    <source>
        <dbReference type="ARBA" id="ARBA00024867"/>
    </source>
</evidence>
<dbReference type="Proteomes" id="UP000768567">
    <property type="component" value="Unassembled WGS sequence"/>
</dbReference>
<dbReference type="Gene3D" id="1.10.10.10">
    <property type="entry name" value="Winged helix-like DNA-binding domain superfamily/Winged helix DNA-binding domain"/>
    <property type="match status" value="1"/>
</dbReference>
<keyword evidence="3 7" id="KW-0238">DNA-binding</keyword>
<keyword evidence="11" id="KW-1185">Reference proteome</keyword>
<dbReference type="SMART" id="SM00448">
    <property type="entry name" value="REC"/>
    <property type="match status" value="1"/>
</dbReference>
<feature type="domain" description="OmpR/PhoB-type" evidence="9">
    <location>
        <begin position="122"/>
        <end position="222"/>
    </location>
</feature>
<evidence type="ECO:0000313" key="10">
    <source>
        <dbReference type="EMBL" id="MBE5037825.1"/>
    </source>
</evidence>
<dbReference type="PANTHER" id="PTHR48111">
    <property type="entry name" value="REGULATOR OF RPOS"/>
    <property type="match status" value="1"/>
</dbReference>
<keyword evidence="2" id="KW-0805">Transcription regulation</keyword>
<evidence type="ECO:0000259" key="8">
    <source>
        <dbReference type="PROSITE" id="PS50110"/>
    </source>
</evidence>
<evidence type="ECO:0000256" key="1">
    <source>
        <dbReference type="ARBA" id="ARBA00018672"/>
    </source>
</evidence>
<protein>
    <recommendedName>
        <fullName evidence="1">Stage 0 sporulation protein A homolog</fullName>
    </recommendedName>
</protein>
<evidence type="ECO:0000256" key="6">
    <source>
        <dbReference type="PROSITE-ProRule" id="PRU00169"/>
    </source>
</evidence>
<dbReference type="Pfam" id="PF00486">
    <property type="entry name" value="Trans_reg_C"/>
    <property type="match status" value="1"/>
</dbReference>
<dbReference type="InterPro" id="IPR016032">
    <property type="entry name" value="Sig_transdc_resp-reg_C-effctor"/>
</dbReference>
<dbReference type="InterPro" id="IPR036388">
    <property type="entry name" value="WH-like_DNA-bd_sf"/>
</dbReference>
<feature type="DNA-binding region" description="OmpR/PhoB-type" evidence="7">
    <location>
        <begin position="122"/>
        <end position="222"/>
    </location>
</feature>
<evidence type="ECO:0000313" key="11">
    <source>
        <dbReference type="Proteomes" id="UP000768567"/>
    </source>
</evidence>
<proteinExistence type="predicted"/>
<dbReference type="PROSITE" id="PS51755">
    <property type="entry name" value="OMPR_PHOB"/>
    <property type="match status" value="1"/>
</dbReference>
<dbReference type="PROSITE" id="PS50110">
    <property type="entry name" value="RESPONSE_REGULATORY"/>
    <property type="match status" value="1"/>
</dbReference>
<evidence type="ECO:0000256" key="2">
    <source>
        <dbReference type="ARBA" id="ARBA00023015"/>
    </source>
</evidence>
<organism evidence="10 11">
    <name type="scientific">Gemmiger gallinarum</name>
    <dbReference type="NCBI Taxonomy" id="2779354"/>
    <lineage>
        <taxon>Bacteria</taxon>
        <taxon>Bacillati</taxon>
        <taxon>Bacillota</taxon>
        <taxon>Clostridia</taxon>
        <taxon>Eubacteriales</taxon>
        <taxon>Gemmiger</taxon>
    </lineage>
</organism>
<dbReference type="InterPro" id="IPR001867">
    <property type="entry name" value="OmpR/PhoB-type_DNA-bd"/>
</dbReference>
<keyword evidence="6" id="KW-0597">Phosphoprotein</keyword>
<dbReference type="InterPro" id="IPR011006">
    <property type="entry name" value="CheY-like_superfamily"/>
</dbReference>
<dbReference type="CDD" id="cd00383">
    <property type="entry name" value="trans_reg_C"/>
    <property type="match status" value="1"/>
</dbReference>
<comment type="caution">
    <text evidence="10">The sequence shown here is derived from an EMBL/GenBank/DDBJ whole genome shotgun (WGS) entry which is preliminary data.</text>
</comment>
<dbReference type="Pfam" id="PF00072">
    <property type="entry name" value="Response_reg"/>
    <property type="match status" value="1"/>
</dbReference>
<dbReference type="InterPro" id="IPR039420">
    <property type="entry name" value="WalR-like"/>
</dbReference>
<evidence type="ECO:0000256" key="4">
    <source>
        <dbReference type="ARBA" id="ARBA00023163"/>
    </source>
</evidence>
<sequence>MTEILLVEDDDTIASGLRYALEQEGYALTLAATVADALEALKQHSFTLLLIDLGLPDGSGFDVCRAARRAGDAAVIFLTAHDDELSTVMGLDMGADDYVFKPFRIRELQSRIRAVLRRKGGTAVSTLPGGIRIDLKKAEVTRNGDPVALSALEYRLLLAFLAHPGQTLTRSQLLEGIFDEGGSFVNDNTLTVYIKRLRDKLEVPGCPPLIATVRGLGYRLEV</sequence>
<dbReference type="SUPFAM" id="SSF52172">
    <property type="entry name" value="CheY-like"/>
    <property type="match status" value="1"/>
</dbReference>
<dbReference type="InterPro" id="IPR001789">
    <property type="entry name" value="Sig_transdc_resp-reg_receiver"/>
</dbReference>
<feature type="modified residue" description="4-aspartylphosphate" evidence="6">
    <location>
        <position position="52"/>
    </location>
</feature>
<dbReference type="RefSeq" id="WP_193501463.1">
    <property type="nucleotide sequence ID" value="NZ_JADCKC010000002.1"/>
</dbReference>
<name>A0ABR9R4X0_9FIRM</name>
<accession>A0ABR9R4X0</accession>
<dbReference type="Gene3D" id="6.10.250.690">
    <property type="match status" value="1"/>
</dbReference>
<reference evidence="10 11" key="1">
    <citation type="submission" date="2020-10" db="EMBL/GenBank/DDBJ databases">
        <title>ChiBAC.</title>
        <authorList>
            <person name="Zenner C."/>
            <person name="Hitch T.C.A."/>
            <person name="Clavel T."/>
        </authorList>
    </citation>
    <scope>NUCLEOTIDE SEQUENCE [LARGE SCALE GENOMIC DNA]</scope>
    <source>
        <strain evidence="10 11">DSM 109015</strain>
    </source>
</reference>
<dbReference type="SMART" id="SM00862">
    <property type="entry name" value="Trans_reg_C"/>
    <property type="match status" value="1"/>
</dbReference>
<gene>
    <name evidence="10" type="ORF">INF35_08515</name>
</gene>
<comment type="function">
    <text evidence="5">May play the central regulatory role in sporulation. It may be an element of the effector pathway responsible for the activation of sporulation genes in response to nutritional stress. Spo0A may act in concert with spo0H (a sigma factor) to control the expression of some genes that are critical to the sporulation process.</text>
</comment>
<dbReference type="Gene3D" id="3.40.50.2300">
    <property type="match status" value="1"/>
</dbReference>